<protein>
    <submittedName>
        <fullName evidence="6">Beta-galactosidase, beta-sandwich domain</fullName>
    </submittedName>
</protein>
<dbReference type="GO" id="GO:0005975">
    <property type="term" value="P:carbohydrate metabolic process"/>
    <property type="evidence" value="ECO:0007669"/>
    <property type="project" value="InterPro"/>
</dbReference>
<proteinExistence type="predicted"/>
<dbReference type="Pfam" id="PF17834">
    <property type="entry name" value="GHD"/>
    <property type="match status" value="1"/>
</dbReference>
<feature type="domain" description="Beta-galactosidase beta-sandwich" evidence="4">
    <location>
        <begin position="142"/>
        <end position="192"/>
    </location>
</feature>
<dbReference type="SUPFAM" id="SSF49785">
    <property type="entry name" value="Galactose-binding domain-like"/>
    <property type="match status" value="2"/>
</dbReference>
<comment type="caution">
    <text evidence="6">The sequence shown here is derived from an EMBL/GenBank/DDBJ whole genome shotgun (WGS) entry which is preliminary data.</text>
</comment>
<dbReference type="InterPro" id="IPR008979">
    <property type="entry name" value="Galactose-bd-like_sf"/>
</dbReference>
<feature type="domain" description="Beta-galactosidase galactose-binding" evidence="5">
    <location>
        <begin position="400"/>
        <end position="482"/>
    </location>
</feature>
<evidence type="ECO:0000313" key="6">
    <source>
        <dbReference type="EMBL" id="KAK6926807.1"/>
    </source>
</evidence>
<organism evidence="6 7">
    <name type="scientific">Dillenia turbinata</name>
    <dbReference type="NCBI Taxonomy" id="194707"/>
    <lineage>
        <taxon>Eukaryota</taxon>
        <taxon>Viridiplantae</taxon>
        <taxon>Streptophyta</taxon>
        <taxon>Embryophyta</taxon>
        <taxon>Tracheophyta</taxon>
        <taxon>Spermatophyta</taxon>
        <taxon>Magnoliopsida</taxon>
        <taxon>eudicotyledons</taxon>
        <taxon>Gunneridae</taxon>
        <taxon>Pentapetalae</taxon>
        <taxon>Dilleniales</taxon>
        <taxon>Dilleniaceae</taxon>
        <taxon>Dillenia</taxon>
    </lineage>
</organism>
<gene>
    <name evidence="6" type="ORF">RJ641_008526</name>
</gene>
<dbReference type="InterPro" id="IPR001944">
    <property type="entry name" value="Glycoside_Hdrlase_35"/>
</dbReference>
<evidence type="ECO:0000259" key="5">
    <source>
        <dbReference type="Pfam" id="PF21467"/>
    </source>
</evidence>
<dbReference type="Pfam" id="PF21467">
    <property type="entry name" value="BetaGal_gal-bd"/>
    <property type="match status" value="1"/>
</dbReference>
<keyword evidence="2" id="KW-0378">Hydrolase</keyword>
<dbReference type="EMBL" id="JBAMMX010000015">
    <property type="protein sequence ID" value="KAK6926807.1"/>
    <property type="molecule type" value="Genomic_DNA"/>
</dbReference>
<evidence type="ECO:0000256" key="3">
    <source>
        <dbReference type="ARBA" id="ARBA00023295"/>
    </source>
</evidence>
<keyword evidence="3" id="KW-0326">Glycosidase</keyword>
<evidence type="ECO:0000313" key="7">
    <source>
        <dbReference type="Proteomes" id="UP001370490"/>
    </source>
</evidence>
<evidence type="ECO:0000256" key="1">
    <source>
        <dbReference type="ARBA" id="ARBA00022729"/>
    </source>
</evidence>
<dbReference type="Gene3D" id="2.60.120.260">
    <property type="entry name" value="Galactose-binding domain-like"/>
    <property type="match status" value="1"/>
</dbReference>
<keyword evidence="7" id="KW-1185">Reference proteome</keyword>
<name>A0AAN8Z6K8_9MAGN</name>
<accession>A0AAN8Z6K8</accession>
<reference evidence="6 7" key="1">
    <citation type="submission" date="2023-12" db="EMBL/GenBank/DDBJ databases">
        <title>A high-quality genome assembly for Dillenia turbinata (Dilleniales).</title>
        <authorList>
            <person name="Chanderbali A."/>
        </authorList>
    </citation>
    <scope>NUCLEOTIDE SEQUENCE [LARGE SCALE GENOMIC DNA]</scope>
    <source>
        <strain evidence="6">LSX21</strain>
        <tissue evidence="6">Leaf</tissue>
    </source>
</reference>
<dbReference type="Proteomes" id="UP001370490">
    <property type="component" value="Unassembled WGS sequence"/>
</dbReference>
<dbReference type="GO" id="GO:0004553">
    <property type="term" value="F:hydrolase activity, hydrolyzing O-glycosyl compounds"/>
    <property type="evidence" value="ECO:0007669"/>
    <property type="project" value="InterPro"/>
</dbReference>
<evidence type="ECO:0000256" key="2">
    <source>
        <dbReference type="ARBA" id="ARBA00022801"/>
    </source>
</evidence>
<keyword evidence="1" id="KW-0732">Signal</keyword>
<dbReference type="InterPro" id="IPR041392">
    <property type="entry name" value="GHD"/>
</dbReference>
<evidence type="ECO:0000259" key="4">
    <source>
        <dbReference type="Pfam" id="PF17834"/>
    </source>
</evidence>
<sequence>MNPEMNGAAGKFHIKWAANMATSLNTPPTLGYVPARRCLYVHPTCNGCSIVINTNQLLTRYPKCGLRTGVDEPYRPTEDIGFAVARFCQRGATFQSYYMGLLDSLSVVWLPKELLKAIKLCEDAMVASDPTINSLNSNLEAGAYKTGSGLCCAFLANVDSHSDATVNFNGNSYHLPACILPDCKNVVLNTAKSLKTKAYSSDALPSDWSYVIEPVAISKSNAFSKAGLLEQINTAADVSDHLWRDTSVATWCWACFLGSTDSRDDELSLHDLKTTLHGSSVDHAYRVFTNGKLAGSGAGSNGNRKVSLDIPITLVPGKKKIDLFSLTVGLQNYGSFFDLEGTGTTGPVQLKGANGTTIDLSSRQGTYQIGLKCEDLGLSTGSPSQWISTCILPRKQPLAAFDPPAGCSQLALDLIGMGKGEAWVNGQSTGRFWPTYIAPSSGCICSCDHRGSFNANKCSKNCGQPSKTMYPVPRSWLQPSRNTIVLFEESGGNPTQISIASREIASVRITGTTGRRGLQTQTRRKSGPALSLECCCANQICKLRYPSRYMWKLQPLKMQKCLSSCSCSEGLHWFKELQPQCLSGYIRRPTFGPNEMGTYVKVLTTKD</sequence>
<dbReference type="AlphaFoldDB" id="A0AAN8Z6K8"/>
<dbReference type="PANTHER" id="PTHR23421">
    <property type="entry name" value="BETA-GALACTOSIDASE RELATED"/>
    <property type="match status" value="1"/>
</dbReference>
<feature type="non-terminal residue" evidence="6">
    <location>
        <position position="607"/>
    </location>
</feature>
<dbReference type="InterPro" id="IPR048913">
    <property type="entry name" value="BetaGal_gal-bd"/>
</dbReference>